<accession>A0ABT1K103</accession>
<keyword evidence="7" id="KW-1185">Reference proteome</keyword>
<evidence type="ECO:0000256" key="1">
    <source>
        <dbReference type="ARBA" id="ARBA00010923"/>
    </source>
</evidence>
<evidence type="ECO:0000256" key="4">
    <source>
        <dbReference type="SAM" id="MobiDB-lite"/>
    </source>
</evidence>
<evidence type="ECO:0000313" key="6">
    <source>
        <dbReference type="EMBL" id="MCP2347319.1"/>
    </source>
</evidence>
<keyword evidence="6" id="KW-0540">Nuclease</keyword>
<dbReference type="EMBL" id="JAMZEC010000001">
    <property type="protein sequence ID" value="MCP2347319.1"/>
    <property type="molecule type" value="Genomic_DNA"/>
</dbReference>
<keyword evidence="6" id="KW-0378">Hydrolase</keyword>
<dbReference type="RefSeq" id="WP_253770218.1">
    <property type="nucleotide sequence ID" value="NZ_BAAAVE010000004.1"/>
</dbReference>
<reference evidence="6 7" key="1">
    <citation type="submission" date="2022-06" db="EMBL/GenBank/DDBJ databases">
        <title>Sequencing the genomes of 1000 actinobacteria strains.</title>
        <authorList>
            <person name="Klenk H.-P."/>
        </authorList>
    </citation>
    <scope>NUCLEOTIDE SEQUENCE [LARGE SCALE GENOMIC DNA]</scope>
    <source>
        <strain evidence="6 7">DSM 44170</strain>
    </source>
</reference>
<evidence type="ECO:0000313" key="7">
    <source>
        <dbReference type="Proteomes" id="UP001320766"/>
    </source>
</evidence>
<dbReference type="CDD" id="cd16961">
    <property type="entry name" value="RMtype1_S_TRD-CR_like"/>
    <property type="match status" value="1"/>
</dbReference>
<evidence type="ECO:0000256" key="3">
    <source>
        <dbReference type="ARBA" id="ARBA00023125"/>
    </source>
</evidence>
<keyword evidence="3" id="KW-0238">DNA-binding</keyword>
<dbReference type="PANTHER" id="PTHR30408:SF12">
    <property type="entry name" value="TYPE I RESTRICTION ENZYME MJAVIII SPECIFICITY SUBUNIT"/>
    <property type="match status" value="1"/>
</dbReference>
<dbReference type="InterPro" id="IPR000055">
    <property type="entry name" value="Restrct_endonuc_typeI_TRD"/>
</dbReference>
<evidence type="ECO:0000256" key="2">
    <source>
        <dbReference type="ARBA" id="ARBA00022747"/>
    </source>
</evidence>
<name>A0ABT1K103_9ACTN</name>
<sequence length="226" mass="24061">MVTSLVGELPNGWREVRLEDVADLRAGVTTSMGSDGPVAVVKPKNLADGRLRGIPDRVGDAEAARLSRYRLRAGDVVCVRTGGLGRHALVGAEQEGWLFGTGIIRIRPGEEVDAHYLNHYLSHAAVQDWLRRNAVGSAVPSVSTLVLGTLPVALAPLDVQRSIGLVFHALTEKIAAHERICEATAELRDALLPLTFSGQLVPRVDETGSDHRPGSAGIMAADADKS</sequence>
<feature type="compositionally biased region" description="Basic and acidic residues" evidence="4">
    <location>
        <begin position="203"/>
        <end position="213"/>
    </location>
</feature>
<feature type="region of interest" description="Disordered" evidence="4">
    <location>
        <begin position="203"/>
        <end position="226"/>
    </location>
</feature>
<comment type="caution">
    <text evidence="6">The sequence shown here is derived from an EMBL/GenBank/DDBJ whole genome shotgun (WGS) entry which is preliminary data.</text>
</comment>
<dbReference type="InterPro" id="IPR044946">
    <property type="entry name" value="Restrct_endonuc_typeI_TRD_sf"/>
</dbReference>
<dbReference type="Proteomes" id="UP001320766">
    <property type="component" value="Unassembled WGS sequence"/>
</dbReference>
<keyword evidence="6" id="KW-0255">Endonuclease</keyword>
<dbReference type="Pfam" id="PF01420">
    <property type="entry name" value="Methylase_S"/>
    <property type="match status" value="1"/>
</dbReference>
<dbReference type="InterPro" id="IPR052021">
    <property type="entry name" value="Type-I_RS_S_subunit"/>
</dbReference>
<dbReference type="SUPFAM" id="SSF116734">
    <property type="entry name" value="DNA methylase specificity domain"/>
    <property type="match status" value="1"/>
</dbReference>
<proteinExistence type="inferred from homology"/>
<protein>
    <submittedName>
        <fullName evidence="6">Restriction endonuclease S subunit</fullName>
    </submittedName>
</protein>
<feature type="domain" description="Type I restriction modification DNA specificity" evidence="5">
    <location>
        <begin position="10"/>
        <end position="180"/>
    </location>
</feature>
<dbReference type="GO" id="GO:0004519">
    <property type="term" value="F:endonuclease activity"/>
    <property type="evidence" value="ECO:0007669"/>
    <property type="project" value="UniProtKB-KW"/>
</dbReference>
<dbReference type="Gene3D" id="3.90.220.20">
    <property type="entry name" value="DNA methylase specificity domains"/>
    <property type="match status" value="1"/>
</dbReference>
<keyword evidence="2" id="KW-0680">Restriction system</keyword>
<evidence type="ECO:0000259" key="5">
    <source>
        <dbReference type="Pfam" id="PF01420"/>
    </source>
</evidence>
<organism evidence="6 7">
    <name type="scientific">Nonomuraea roseoviolacea subsp. carminata</name>
    <dbReference type="NCBI Taxonomy" id="160689"/>
    <lineage>
        <taxon>Bacteria</taxon>
        <taxon>Bacillati</taxon>
        <taxon>Actinomycetota</taxon>
        <taxon>Actinomycetes</taxon>
        <taxon>Streptosporangiales</taxon>
        <taxon>Streptosporangiaceae</taxon>
        <taxon>Nonomuraea</taxon>
    </lineage>
</organism>
<gene>
    <name evidence="6" type="ORF">HD595_003441</name>
</gene>
<dbReference type="PANTHER" id="PTHR30408">
    <property type="entry name" value="TYPE-1 RESTRICTION ENZYME ECOKI SPECIFICITY PROTEIN"/>
    <property type="match status" value="1"/>
</dbReference>
<comment type="similarity">
    <text evidence="1">Belongs to the type-I restriction system S methylase family.</text>
</comment>